<feature type="chain" id="PRO_5002149045" description="SGNH/GDSL hydrolase family protein" evidence="2">
    <location>
        <begin position="21"/>
        <end position="252"/>
    </location>
</feature>
<proteinExistence type="predicted"/>
<dbReference type="Proteomes" id="UP000031307">
    <property type="component" value="Unassembled WGS sequence"/>
</dbReference>
<organism evidence="3 4">
    <name type="scientific">Parachlamydia acanthamoebae</name>
    <dbReference type="NCBI Taxonomy" id="83552"/>
    <lineage>
        <taxon>Bacteria</taxon>
        <taxon>Pseudomonadati</taxon>
        <taxon>Chlamydiota</taxon>
        <taxon>Chlamydiia</taxon>
        <taxon>Parachlamydiales</taxon>
        <taxon>Parachlamydiaceae</taxon>
        <taxon>Parachlamydia</taxon>
    </lineage>
</organism>
<protein>
    <recommendedName>
        <fullName evidence="5">SGNH/GDSL hydrolase family protein</fullName>
    </recommendedName>
</protein>
<evidence type="ECO:0008006" key="5">
    <source>
        <dbReference type="Google" id="ProtNLM"/>
    </source>
</evidence>
<reference evidence="3 4" key="1">
    <citation type="journal article" date="2014" name="Mol. Biol. Evol.">
        <title>Massive expansion of Ubiquitination-related gene families within the Chlamydiae.</title>
        <authorList>
            <person name="Domman D."/>
            <person name="Collingro A."/>
            <person name="Lagkouvardos I."/>
            <person name="Gehre L."/>
            <person name="Weinmaier T."/>
            <person name="Rattei T."/>
            <person name="Subtil A."/>
            <person name="Horn M."/>
        </authorList>
    </citation>
    <scope>NUCLEOTIDE SEQUENCE [LARGE SCALE GENOMIC DNA]</scope>
    <source>
        <strain evidence="3 4">OEW1</strain>
    </source>
</reference>
<evidence type="ECO:0000313" key="4">
    <source>
        <dbReference type="Proteomes" id="UP000031307"/>
    </source>
</evidence>
<feature type="signal peptide" evidence="2">
    <location>
        <begin position="1"/>
        <end position="20"/>
    </location>
</feature>
<name>A0A0C1E4R8_9BACT</name>
<accession>A0A0C1E4R8</accession>
<comment type="caution">
    <text evidence="3">The sequence shown here is derived from an EMBL/GenBank/DDBJ whole genome shotgun (WGS) entry which is preliminary data.</text>
</comment>
<keyword evidence="2" id="KW-0732">Signal</keyword>
<sequence length="252" mass="29066">MSIFRVLFLLSITAFTSVYANQKVVLFNDTSAWYHWGCTGTSTALKEGIQELGFDIQAVPINVTYALKQVPQFEEFNDLQKFDQFCEENRETIEAIQNAVAVVITGEGTIHDLRSGPKALLYLAHISKKFFEKHVEIINHSAYPKDDPGLSACFLENFEIEKERAERELEQAQAIYRTIYAELDFIAIREPVSQDEMRKINIASTLSFDCLPLYIRDHYRTKKRIKEKHLLLQVRLLSLKLGQKNYVAILKL</sequence>
<feature type="coiled-coil region" evidence="1">
    <location>
        <begin position="155"/>
        <end position="182"/>
    </location>
</feature>
<dbReference type="RefSeq" id="WP_237754078.1">
    <property type="nucleotide sequence ID" value="NZ_JSAM01000121.1"/>
</dbReference>
<evidence type="ECO:0000256" key="1">
    <source>
        <dbReference type="SAM" id="Coils"/>
    </source>
</evidence>
<evidence type="ECO:0000313" key="3">
    <source>
        <dbReference type="EMBL" id="KIA76377.1"/>
    </source>
</evidence>
<keyword evidence="1" id="KW-0175">Coiled coil</keyword>
<gene>
    <name evidence="3" type="ORF">DB43_AK00370</name>
</gene>
<dbReference type="PATRIC" id="fig|83552.4.peg.2517"/>
<dbReference type="EMBL" id="JSAM01000121">
    <property type="protein sequence ID" value="KIA76377.1"/>
    <property type="molecule type" value="Genomic_DNA"/>
</dbReference>
<evidence type="ECO:0000256" key="2">
    <source>
        <dbReference type="SAM" id="SignalP"/>
    </source>
</evidence>
<dbReference type="AlphaFoldDB" id="A0A0C1E4R8"/>